<dbReference type="EMBL" id="CP003789">
    <property type="protein sequence ID" value="AGA64848.1"/>
    <property type="molecule type" value="Genomic_DNA"/>
</dbReference>
<gene>
    <name evidence="1" type="ordered locus">B488_08560</name>
</gene>
<dbReference type="KEGG" id="lcc:B488_08560"/>
<protein>
    <submittedName>
        <fullName evidence="1">Uncharacterized protein</fullName>
    </submittedName>
</protein>
<reference evidence="1 2" key="1">
    <citation type="journal article" date="2012" name="Stand. Genomic Sci.">
        <title>Complete genome sequence of Liberibacter crescens BT-1.</title>
        <authorList>
            <person name="Leonard M.T."/>
            <person name="Fagen J.R."/>
            <person name="Davis-Richardson A.G."/>
            <person name="Davis M.J."/>
            <person name="Triplett E.W."/>
        </authorList>
    </citation>
    <scope>NUCLEOTIDE SEQUENCE [LARGE SCALE GENOMIC DNA]</scope>
    <source>
        <strain evidence="1 2">BT-1</strain>
    </source>
</reference>
<dbReference type="STRING" id="1215343.B488_08560"/>
<proteinExistence type="predicted"/>
<evidence type="ECO:0000313" key="1">
    <source>
        <dbReference type="EMBL" id="AGA64848.1"/>
    </source>
</evidence>
<evidence type="ECO:0000313" key="2">
    <source>
        <dbReference type="Proteomes" id="UP000010799"/>
    </source>
</evidence>
<dbReference type="AlphaFoldDB" id="L0EVZ9"/>
<sequence length="38" mass="4568">MYLQTIKNKDIFLKHFFIKSFLLALINLDDPIKIFIVL</sequence>
<dbReference type="PATRIC" id="fig|1215343.11.peg.882"/>
<dbReference type="Proteomes" id="UP000010799">
    <property type="component" value="Chromosome"/>
</dbReference>
<name>L0EVZ9_LIBCB</name>
<dbReference type="HOGENOM" id="CLU_3329610_0_0_5"/>
<keyword evidence="2" id="KW-1185">Reference proteome</keyword>
<organism evidence="1 2">
    <name type="scientific">Liberibacter crescens (strain BT-1)</name>
    <dbReference type="NCBI Taxonomy" id="1215343"/>
    <lineage>
        <taxon>Bacteria</taxon>
        <taxon>Pseudomonadati</taxon>
        <taxon>Pseudomonadota</taxon>
        <taxon>Alphaproteobacteria</taxon>
        <taxon>Hyphomicrobiales</taxon>
        <taxon>Rhizobiaceae</taxon>
        <taxon>Liberibacter</taxon>
    </lineage>
</organism>
<accession>L0EVZ9</accession>